<evidence type="ECO:0000313" key="2">
    <source>
        <dbReference type="EMBL" id="ASS84959.1"/>
    </source>
</evidence>
<reference evidence="2" key="1">
    <citation type="submission" date="2019-05" db="EMBL/GenBank/DDBJ databases">
        <title>Complete sequence of plasmid p447-IMP harbouring the metallo-beta-lactamase gene blaIMP-8.</title>
        <authorList>
            <person name="Zhan Z."/>
            <person name="Feng J."/>
            <person name="Jiang X."/>
            <person name="Liang Q."/>
            <person name="Liang L."/>
            <person name="Yuan M."/>
            <person name="Fang H."/>
            <person name="Li P."/>
            <person name="Zhou D."/>
        </authorList>
    </citation>
    <scope>NUCLEOTIDE SEQUENCE</scope>
    <source>
        <strain evidence="2">447</strain>
        <plasmid evidence="2">p447-IMP</plasmid>
    </source>
</reference>
<keyword evidence="2" id="KW-0614">Plasmid</keyword>
<geneLocation type="plasmid" evidence="2">
    <name>p447-IMP</name>
</geneLocation>
<protein>
    <submittedName>
        <fullName evidence="2">Uncharacterized protein</fullName>
    </submittedName>
</protein>
<dbReference type="EMBL" id="KY978631">
    <property type="protein sequence ID" value="ASS84959.1"/>
    <property type="molecule type" value="Genomic_DNA"/>
</dbReference>
<feature type="region of interest" description="Disordered" evidence="1">
    <location>
        <begin position="49"/>
        <end position="68"/>
    </location>
</feature>
<evidence type="ECO:0000256" key="1">
    <source>
        <dbReference type="SAM" id="MobiDB-lite"/>
    </source>
</evidence>
<name>A0A223DQH7_KLEPN</name>
<accession>A0A223DQH7</accession>
<dbReference type="AlphaFoldDB" id="A0A223DQH7"/>
<sequence>MVIIMASTDSVQSMPLIKENVQIELMLKAGEWLPPGLSYVSVKPRRSYGSTLRSQSRRLIPQPQLSEP</sequence>
<organism evidence="2">
    <name type="scientific">Klebsiella pneumoniae</name>
    <dbReference type="NCBI Taxonomy" id="573"/>
    <lineage>
        <taxon>Bacteria</taxon>
        <taxon>Pseudomonadati</taxon>
        <taxon>Pseudomonadota</taxon>
        <taxon>Gammaproteobacteria</taxon>
        <taxon>Enterobacterales</taxon>
        <taxon>Enterobacteriaceae</taxon>
        <taxon>Klebsiella/Raoultella group</taxon>
        <taxon>Klebsiella</taxon>
        <taxon>Klebsiella pneumoniae complex</taxon>
    </lineage>
</organism>
<proteinExistence type="predicted"/>